<comment type="caution">
    <text evidence="2">The sequence shown here is derived from an EMBL/GenBank/DDBJ whole genome shotgun (WGS) entry which is preliminary data.</text>
</comment>
<dbReference type="Gene3D" id="3.40.50.11200">
    <property type="match status" value="1"/>
</dbReference>
<feature type="domain" description="Thoeris protein ThsB TIR-like" evidence="1">
    <location>
        <begin position="16"/>
        <end position="98"/>
    </location>
</feature>
<reference evidence="2 3" key="1">
    <citation type="journal article" date="2015" name="Genome Announc.">
        <title>Expanding the biotechnology potential of lactobacilli through comparative genomics of 213 strains and associated genera.</title>
        <authorList>
            <person name="Sun Z."/>
            <person name="Harris H.M."/>
            <person name="McCann A."/>
            <person name="Guo C."/>
            <person name="Argimon S."/>
            <person name="Zhang W."/>
            <person name="Yang X."/>
            <person name="Jeffery I.B."/>
            <person name="Cooney J.C."/>
            <person name="Kagawa T.F."/>
            <person name="Liu W."/>
            <person name="Song Y."/>
            <person name="Salvetti E."/>
            <person name="Wrobel A."/>
            <person name="Rasinkangas P."/>
            <person name="Parkhill J."/>
            <person name="Rea M.C."/>
            <person name="O'Sullivan O."/>
            <person name="Ritari J."/>
            <person name="Douillard F.P."/>
            <person name="Paul Ross R."/>
            <person name="Yang R."/>
            <person name="Briner A.E."/>
            <person name="Felis G.E."/>
            <person name="de Vos W.M."/>
            <person name="Barrangou R."/>
            <person name="Klaenhammer T.R."/>
            <person name="Caufield P.W."/>
            <person name="Cui Y."/>
            <person name="Zhang H."/>
            <person name="O'Toole P.W."/>
        </authorList>
    </citation>
    <scope>NUCLEOTIDE SEQUENCE [LARGE SCALE GENOMIC DNA]</scope>
    <source>
        <strain evidence="2 3">DSM 20003</strain>
    </source>
</reference>
<dbReference type="OrthoDB" id="2316360at2"/>
<dbReference type="Proteomes" id="UP000051461">
    <property type="component" value="Unassembled WGS sequence"/>
</dbReference>
<dbReference type="RefSeq" id="WP_083483183.1">
    <property type="nucleotide sequence ID" value="NZ_AZDA01000018.1"/>
</dbReference>
<dbReference type="Pfam" id="PF08937">
    <property type="entry name" value="ThsB_TIR"/>
    <property type="match status" value="1"/>
</dbReference>
<dbReference type="EMBL" id="AZDA01000018">
    <property type="protein sequence ID" value="KRK40192.1"/>
    <property type="molecule type" value="Genomic_DNA"/>
</dbReference>
<dbReference type="InterPro" id="IPR015032">
    <property type="entry name" value="ThsB__TIR-like_domain"/>
</dbReference>
<evidence type="ECO:0000313" key="2">
    <source>
        <dbReference type="EMBL" id="KRK40192.1"/>
    </source>
</evidence>
<gene>
    <name evidence="2" type="ORF">FC07_GL001051</name>
</gene>
<protein>
    <recommendedName>
        <fullName evidence="1">Thoeris protein ThsB TIR-like domain-containing protein</fullName>
    </recommendedName>
</protein>
<keyword evidence="3" id="KW-1185">Reference proteome</keyword>
<organism evidence="2 3">
    <name type="scientific">Loigolactobacillus bifermentans DSM 20003</name>
    <dbReference type="NCBI Taxonomy" id="1423726"/>
    <lineage>
        <taxon>Bacteria</taxon>
        <taxon>Bacillati</taxon>
        <taxon>Bacillota</taxon>
        <taxon>Bacilli</taxon>
        <taxon>Lactobacillales</taxon>
        <taxon>Lactobacillaceae</taxon>
        <taxon>Loigolactobacillus</taxon>
    </lineage>
</organism>
<dbReference type="PATRIC" id="fig|1423726.3.peg.1087"/>
<proteinExistence type="predicted"/>
<dbReference type="AlphaFoldDB" id="A0A0R1H125"/>
<evidence type="ECO:0000259" key="1">
    <source>
        <dbReference type="Pfam" id="PF08937"/>
    </source>
</evidence>
<sequence length="133" mass="15623">MQKRLLVSLYDDQDEVKGYQYLLKKWSKNPNFPQVSFQSQHLADDEVQQAIPKTAYQSLKGSDALLVLIGSQTMDNSYWLGWQITTAVQLHKPVLIYKLRSSYLSPYEVYDFDVHWIHDFAFDEIRTIFLSNI</sequence>
<accession>A0A0R1H125</accession>
<evidence type="ECO:0000313" key="3">
    <source>
        <dbReference type="Proteomes" id="UP000051461"/>
    </source>
</evidence>
<name>A0A0R1H125_9LACO</name>